<feature type="coiled-coil region" evidence="2">
    <location>
        <begin position="35"/>
        <end position="62"/>
    </location>
</feature>
<comment type="caution">
    <text evidence="4">The sequence shown here is derived from an EMBL/GenBank/DDBJ whole genome shotgun (WGS) entry which is preliminary data.</text>
</comment>
<protein>
    <recommendedName>
        <fullName evidence="3">LOB domain-containing protein</fullName>
    </recommendedName>
</protein>
<dbReference type="InterPro" id="IPR004883">
    <property type="entry name" value="LOB"/>
</dbReference>
<keyword evidence="2" id="KW-0175">Coiled coil</keyword>
<evidence type="ECO:0000256" key="2">
    <source>
        <dbReference type="SAM" id="Coils"/>
    </source>
</evidence>
<evidence type="ECO:0000313" key="5">
    <source>
        <dbReference type="Proteomes" id="UP001472677"/>
    </source>
</evidence>
<feature type="domain" description="LOB" evidence="3">
    <location>
        <begin position="1"/>
        <end position="56"/>
    </location>
</feature>
<accession>A0ABR2D6T1</accession>
<dbReference type="PANTHER" id="PTHR31301">
    <property type="entry name" value="LOB DOMAIN-CONTAINING PROTEIN 4-RELATED"/>
    <property type="match status" value="1"/>
</dbReference>
<comment type="similarity">
    <text evidence="1">Belongs to the LOB domain-containing protein family.</text>
</comment>
<sequence length="115" mass="12696">MQEVPESQRADAANSLVYEANVRLTDPVHGCMGSIAALQQQLQSLQSEINAVRSEILKHRNQEANIMPTSSHLDMLTPGAVTIAAPPPPTPPSTLPTTSFLHFTYYICRLQHYIK</sequence>
<dbReference type="EMBL" id="JBBPBM010000034">
    <property type="protein sequence ID" value="KAK8531692.1"/>
    <property type="molecule type" value="Genomic_DNA"/>
</dbReference>
<organism evidence="4 5">
    <name type="scientific">Hibiscus sabdariffa</name>
    <name type="common">roselle</name>
    <dbReference type="NCBI Taxonomy" id="183260"/>
    <lineage>
        <taxon>Eukaryota</taxon>
        <taxon>Viridiplantae</taxon>
        <taxon>Streptophyta</taxon>
        <taxon>Embryophyta</taxon>
        <taxon>Tracheophyta</taxon>
        <taxon>Spermatophyta</taxon>
        <taxon>Magnoliopsida</taxon>
        <taxon>eudicotyledons</taxon>
        <taxon>Gunneridae</taxon>
        <taxon>Pentapetalae</taxon>
        <taxon>rosids</taxon>
        <taxon>malvids</taxon>
        <taxon>Malvales</taxon>
        <taxon>Malvaceae</taxon>
        <taxon>Malvoideae</taxon>
        <taxon>Hibiscus</taxon>
    </lineage>
</organism>
<dbReference type="PANTHER" id="PTHR31301:SF87">
    <property type="entry name" value="LOB DOMAIN-CONTAINING PROTEIN 15"/>
    <property type="match status" value="1"/>
</dbReference>
<proteinExistence type="inferred from homology"/>
<dbReference type="Pfam" id="PF03195">
    <property type="entry name" value="LOB"/>
    <property type="match status" value="1"/>
</dbReference>
<name>A0ABR2D6T1_9ROSI</name>
<keyword evidence="5" id="KW-1185">Reference proteome</keyword>
<evidence type="ECO:0000313" key="4">
    <source>
        <dbReference type="EMBL" id="KAK8531692.1"/>
    </source>
</evidence>
<gene>
    <name evidence="4" type="ORF">V6N12_053155</name>
</gene>
<dbReference type="Proteomes" id="UP001472677">
    <property type="component" value="Unassembled WGS sequence"/>
</dbReference>
<dbReference type="PROSITE" id="PS50891">
    <property type="entry name" value="LOB"/>
    <property type="match status" value="1"/>
</dbReference>
<evidence type="ECO:0000259" key="3">
    <source>
        <dbReference type="PROSITE" id="PS50891"/>
    </source>
</evidence>
<reference evidence="4 5" key="1">
    <citation type="journal article" date="2024" name="G3 (Bethesda)">
        <title>Genome assembly of Hibiscus sabdariffa L. provides insights into metabolisms of medicinal natural products.</title>
        <authorList>
            <person name="Kim T."/>
        </authorList>
    </citation>
    <scope>NUCLEOTIDE SEQUENCE [LARGE SCALE GENOMIC DNA]</scope>
    <source>
        <strain evidence="4">TK-2024</strain>
        <tissue evidence="4">Old leaves</tissue>
    </source>
</reference>
<evidence type="ECO:0000256" key="1">
    <source>
        <dbReference type="ARBA" id="ARBA00005474"/>
    </source>
</evidence>